<feature type="compositionally biased region" description="Basic and acidic residues" evidence="2">
    <location>
        <begin position="249"/>
        <end position="258"/>
    </location>
</feature>
<evidence type="ECO:0000313" key="3">
    <source>
        <dbReference type="EMBL" id="KAF9463279.1"/>
    </source>
</evidence>
<accession>A0A9P5Y5Y3</accession>
<feature type="compositionally biased region" description="Low complexity" evidence="2">
    <location>
        <begin position="649"/>
        <end position="695"/>
    </location>
</feature>
<comment type="caution">
    <text evidence="3">The sequence shown here is derived from an EMBL/GenBank/DDBJ whole genome shotgun (WGS) entry which is preliminary data.</text>
</comment>
<feature type="compositionally biased region" description="Polar residues" evidence="2">
    <location>
        <begin position="319"/>
        <end position="344"/>
    </location>
</feature>
<evidence type="ECO:0000256" key="2">
    <source>
        <dbReference type="SAM" id="MobiDB-lite"/>
    </source>
</evidence>
<feature type="region of interest" description="Disordered" evidence="2">
    <location>
        <begin position="628"/>
        <end position="779"/>
    </location>
</feature>
<feature type="compositionally biased region" description="Polar residues" evidence="2">
    <location>
        <begin position="200"/>
        <end position="219"/>
    </location>
</feature>
<feature type="region of interest" description="Disordered" evidence="2">
    <location>
        <begin position="574"/>
        <end position="609"/>
    </location>
</feature>
<keyword evidence="4" id="KW-1185">Reference proteome</keyword>
<feature type="compositionally biased region" description="Basic residues" evidence="2">
    <location>
        <begin position="157"/>
        <end position="167"/>
    </location>
</feature>
<feature type="region of interest" description="Disordered" evidence="2">
    <location>
        <begin position="1"/>
        <end position="467"/>
    </location>
</feature>
<name>A0A9P5Y5Y3_9AGAR</name>
<sequence>MSGVSPSRRLRSKTSDITEFFRSSTSHGHQSRQTANDGQLQIPVPLPPLPDTLQANEASAGLKKMSTRIPFLGRSRKKSTHSASGAPLPSSSGRGYDSTEIAESTTSKKDRRLSQPVSSSPPEETSRAPPLPTILPPINVSSPSLGSKFAAHFTPSKSRKPSPRRAHVAPSEGNASDTLSPPTSPRGASFDSASSGGSANRSPTPRATLQPTITVSLSPDNIEDYKDLFTLPRKKIPAQKRHPSTPASEYRDTFHDGDSNITLSPTPPTSPRMQFPNPPSDTLPPGPHRPESAHRDSQSSVDERPNQLSQGLKARPTISRRQNNSPKSDNLLEESTNSQSTHTSELGPVIDISPPSPVVLKSSPSFHRSRLRTPTSGPSQPPTIPLPEPPKTSPAPTIPSLQPSQSNRSPGPSSGPILTQRRRAHTIGTVPSPSQASSPILNPSSSGIQKRAKVHSDNSTPVKHHSNKESINIRTATIEELRDALEVRNREYEELVRYLEKITSTHIVEKRSLEKRIFALEKDMSKKDNELRGFAWLVNNPPHGAANPLNQNQVAYRQSPVPAPKGFRMLHTAEDSGAESHQTSGAESISESFRGSAASGTESPSSMRVRRMMRSTVLADTGFILGRVPSTKSTRGLGIDSAPDLPHRSSLSQRSSVYSLSSSSTSSASSLLPPSPSGTTMSSLSAIPESPTYSSYPPPRPPRISGSLSAGEAENQRHTSRASRRISTPPPVSPSSSQATSAYSANLKRGRPPSIAQVLEKSPLVQEVPERRRSNTGSP</sequence>
<dbReference type="OrthoDB" id="2804750at2759"/>
<feature type="compositionally biased region" description="Low complexity" evidence="2">
    <location>
        <begin position="82"/>
        <end position="93"/>
    </location>
</feature>
<feature type="compositionally biased region" description="Basic and acidic residues" evidence="2">
    <location>
        <begin position="288"/>
        <end position="305"/>
    </location>
</feature>
<keyword evidence="1" id="KW-0175">Coiled coil</keyword>
<protein>
    <submittedName>
        <fullName evidence="3">Uncharacterized protein</fullName>
    </submittedName>
</protein>
<gene>
    <name evidence="3" type="ORF">BDZ94DRAFT_1259560</name>
</gene>
<dbReference type="EMBL" id="MU150264">
    <property type="protein sequence ID" value="KAF9463279.1"/>
    <property type="molecule type" value="Genomic_DNA"/>
</dbReference>
<feature type="coiled-coil region" evidence="1">
    <location>
        <begin position="478"/>
        <end position="530"/>
    </location>
</feature>
<feature type="compositionally biased region" description="Low complexity" evidence="2">
    <location>
        <begin position="348"/>
        <end position="365"/>
    </location>
</feature>
<feature type="compositionally biased region" description="Polar residues" evidence="2">
    <location>
        <begin position="579"/>
        <end position="602"/>
    </location>
</feature>
<evidence type="ECO:0000256" key="1">
    <source>
        <dbReference type="SAM" id="Coils"/>
    </source>
</evidence>
<feature type="compositionally biased region" description="Polar residues" evidence="2">
    <location>
        <begin position="15"/>
        <end position="38"/>
    </location>
</feature>
<feature type="compositionally biased region" description="Pro residues" evidence="2">
    <location>
        <begin position="379"/>
        <end position="397"/>
    </location>
</feature>
<feature type="compositionally biased region" description="Low complexity" evidence="2">
    <location>
        <begin position="734"/>
        <end position="745"/>
    </location>
</feature>
<dbReference type="AlphaFoldDB" id="A0A9P5Y5Y3"/>
<feature type="compositionally biased region" description="Basic residues" evidence="2">
    <location>
        <begin position="232"/>
        <end position="243"/>
    </location>
</feature>
<evidence type="ECO:0000313" key="4">
    <source>
        <dbReference type="Proteomes" id="UP000807353"/>
    </source>
</evidence>
<reference evidence="3" key="1">
    <citation type="submission" date="2020-11" db="EMBL/GenBank/DDBJ databases">
        <authorList>
            <consortium name="DOE Joint Genome Institute"/>
            <person name="Ahrendt S."/>
            <person name="Riley R."/>
            <person name="Andreopoulos W."/>
            <person name="Labutti K."/>
            <person name="Pangilinan J."/>
            <person name="Ruiz-Duenas F.J."/>
            <person name="Barrasa J.M."/>
            <person name="Sanchez-Garcia M."/>
            <person name="Camarero S."/>
            <person name="Miyauchi S."/>
            <person name="Serrano A."/>
            <person name="Linde D."/>
            <person name="Babiker R."/>
            <person name="Drula E."/>
            <person name="Ayuso-Fernandez I."/>
            <person name="Pacheco R."/>
            <person name="Padilla G."/>
            <person name="Ferreira P."/>
            <person name="Barriuso J."/>
            <person name="Kellner H."/>
            <person name="Castanera R."/>
            <person name="Alfaro M."/>
            <person name="Ramirez L."/>
            <person name="Pisabarro A.G."/>
            <person name="Kuo A."/>
            <person name="Tritt A."/>
            <person name="Lipzen A."/>
            <person name="He G."/>
            <person name="Yan M."/>
            <person name="Ng V."/>
            <person name="Cullen D."/>
            <person name="Martin F."/>
            <person name="Rosso M.-N."/>
            <person name="Henrissat B."/>
            <person name="Hibbett D."/>
            <person name="Martinez A.T."/>
            <person name="Grigoriev I.V."/>
        </authorList>
    </citation>
    <scope>NUCLEOTIDE SEQUENCE</scope>
    <source>
        <strain evidence="3">CBS 247.69</strain>
    </source>
</reference>
<organism evidence="3 4">
    <name type="scientific">Collybia nuda</name>
    <dbReference type="NCBI Taxonomy" id="64659"/>
    <lineage>
        <taxon>Eukaryota</taxon>
        <taxon>Fungi</taxon>
        <taxon>Dikarya</taxon>
        <taxon>Basidiomycota</taxon>
        <taxon>Agaricomycotina</taxon>
        <taxon>Agaricomycetes</taxon>
        <taxon>Agaricomycetidae</taxon>
        <taxon>Agaricales</taxon>
        <taxon>Tricholomatineae</taxon>
        <taxon>Clitocybaceae</taxon>
        <taxon>Collybia</taxon>
    </lineage>
</organism>
<dbReference type="Proteomes" id="UP000807353">
    <property type="component" value="Unassembled WGS sequence"/>
</dbReference>
<feature type="compositionally biased region" description="Polar residues" evidence="2">
    <location>
        <begin position="399"/>
        <end position="412"/>
    </location>
</feature>
<feature type="compositionally biased region" description="Low complexity" evidence="2">
    <location>
        <begin position="187"/>
        <end position="199"/>
    </location>
</feature>
<proteinExistence type="predicted"/>
<feature type="compositionally biased region" description="Polar residues" evidence="2">
    <location>
        <begin position="429"/>
        <end position="448"/>
    </location>
</feature>
<feature type="compositionally biased region" description="Pro residues" evidence="2">
    <location>
        <begin position="265"/>
        <end position="287"/>
    </location>
</feature>